<dbReference type="PANTHER" id="PTHR37539:SF1">
    <property type="entry name" value="ER-BOUND OXYGENASE MPAB_MPAB'_RUBBER OXYGENASE CATALYTIC DOMAIN-CONTAINING PROTEIN"/>
    <property type="match status" value="1"/>
</dbReference>
<dbReference type="InterPro" id="IPR018713">
    <property type="entry name" value="MPAB/Lcp_cat_dom"/>
</dbReference>
<dbReference type="EMBL" id="MLIQ01000023">
    <property type="protein sequence ID" value="OHU51149.1"/>
    <property type="molecule type" value="Genomic_DNA"/>
</dbReference>
<evidence type="ECO:0000259" key="1">
    <source>
        <dbReference type="Pfam" id="PF09995"/>
    </source>
</evidence>
<reference evidence="2 3" key="1">
    <citation type="submission" date="2016-10" db="EMBL/GenBank/DDBJ databases">
        <title>Evaluation of Human, Veterinary and Environmental Mycobacterium chelonae Isolates by Core Genome Phylogenomic Analysis, Targeted Gene Comparison, and Anti-microbial Susceptibility Patterns: A Tale of Mistaken Identities.</title>
        <authorList>
            <person name="Fogelson S.B."/>
            <person name="Camus A.C."/>
            <person name="Lorenz W."/>
            <person name="Vasireddy R."/>
            <person name="Vasireddy S."/>
            <person name="Smith T."/>
            <person name="Brown-Elliott B.A."/>
            <person name="Wallace R.J.Jr."/>
            <person name="Hasan N.A."/>
            <person name="Reischl U."/>
            <person name="Sanchez S."/>
        </authorList>
    </citation>
    <scope>NUCLEOTIDE SEQUENCE [LARGE SCALE GENOMIC DNA]</scope>
    <source>
        <strain evidence="2 3">15515</strain>
    </source>
</reference>
<gene>
    <name evidence="2" type="ORF">BKG82_21105</name>
</gene>
<organism evidence="2 3">
    <name type="scientific">Mycobacteroides chelonae</name>
    <name type="common">Mycobacterium chelonae</name>
    <dbReference type="NCBI Taxonomy" id="1774"/>
    <lineage>
        <taxon>Bacteria</taxon>
        <taxon>Bacillati</taxon>
        <taxon>Actinomycetota</taxon>
        <taxon>Actinomycetes</taxon>
        <taxon>Mycobacteriales</taxon>
        <taxon>Mycobacteriaceae</taxon>
        <taxon>Mycobacteroides</taxon>
    </lineage>
</organism>
<evidence type="ECO:0000313" key="3">
    <source>
        <dbReference type="Proteomes" id="UP000180043"/>
    </source>
</evidence>
<dbReference type="GO" id="GO:0016491">
    <property type="term" value="F:oxidoreductase activity"/>
    <property type="evidence" value="ECO:0007669"/>
    <property type="project" value="InterPro"/>
</dbReference>
<evidence type="ECO:0000313" key="2">
    <source>
        <dbReference type="EMBL" id="OHU51149.1"/>
    </source>
</evidence>
<sequence length="452" mass="50918">MPKLTAVDSPSARDPHPYDYYHRPGMDLRPIPEGKNEFGWIWRHCRHVLFDNWFDVEDDVTPTPLTRLFDDHMWQGDELMDAVVAMFERMGSARARPLFEQAITDGIDSLDDPPDELRALLEDAYRVPEWWDPDKAERGRQRLYRTTVPTFLIMATFGVFDTVMNSDVSTSTGATGRFRDQGPQRQIETGRFFATLFDRDAMRPGSPQMKLTLRVRLVHSLARKGLRSAWGPDNYARFGAPIPNSSMCGFIEAGALGGLVLDQRFGRPCTLKEIDDVWHYMSRWALLFGVTETLCPKSGIEAMHNLDYLLARSGEASKWRVELVEVLSSLTTGGFQNRIGDLLYSTVIGGPGSVLMGSQAMDEFLRDTQFERIPHRLPGTIVKAVATAGGHTAAIRDRVPGINWVRRVTYGRLIPNPSLLVNPVFDVLEKLHKVSSTYTMHDTNTSGHAFAS</sequence>
<dbReference type="RefSeq" id="WP_057967451.1">
    <property type="nucleotide sequence ID" value="NZ_MLII01000056.1"/>
</dbReference>
<dbReference type="PANTHER" id="PTHR37539">
    <property type="entry name" value="SECRETED PROTEIN-RELATED"/>
    <property type="match status" value="1"/>
</dbReference>
<dbReference type="AlphaFoldDB" id="A0A1S1LL09"/>
<protein>
    <recommendedName>
        <fullName evidence="1">ER-bound oxygenase mpaB/mpaB'/Rubber oxygenase catalytic domain-containing protein</fullName>
    </recommendedName>
</protein>
<dbReference type="InterPro" id="IPR037473">
    <property type="entry name" value="Lcp-like"/>
</dbReference>
<name>A0A1S1LL09_MYCCH</name>
<dbReference type="Proteomes" id="UP000180043">
    <property type="component" value="Unassembled WGS sequence"/>
</dbReference>
<proteinExistence type="predicted"/>
<feature type="domain" description="ER-bound oxygenase mpaB/mpaB'/Rubber oxygenase catalytic" evidence="1">
    <location>
        <begin position="160"/>
        <end position="327"/>
    </location>
</feature>
<comment type="caution">
    <text evidence="2">The sequence shown here is derived from an EMBL/GenBank/DDBJ whole genome shotgun (WGS) entry which is preliminary data.</text>
</comment>
<accession>A0A1S1LL09</accession>
<dbReference type="Pfam" id="PF09995">
    <property type="entry name" value="MPAB_Lcp_cat"/>
    <property type="match status" value="1"/>
</dbReference>